<organism evidence="3 4">
    <name type="scientific">Wickerhamomyces anomalus (strain ATCC 58044 / CBS 1984 / NCYC 433 / NRRL Y-366-8)</name>
    <name type="common">Yeast</name>
    <name type="synonym">Hansenula anomala</name>
    <dbReference type="NCBI Taxonomy" id="683960"/>
    <lineage>
        <taxon>Eukaryota</taxon>
        <taxon>Fungi</taxon>
        <taxon>Dikarya</taxon>
        <taxon>Ascomycota</taxon>
        <taxon>Saccharomycotina</taxon>
        <taxon>Saccharomycetes</taxon>
        <taxon>Phaffomycetales</taxon>
        <taxon>Wickerhamomycetaceae</taxon>
        <taxon>Wickerhamomyces</taxon>
    </lineage>
</organism>
<dbReference type="InterPro" id="IPR033421">
    <property type="entry name" value="Rit1_DUSP-like"/>
</dbReference>
<evidence type="ECO:0000313" key="3">
    <source>
        <dbReference type="EMBL" id="ODQ56826.1"/>
    </source>
</evidence>
<dbReference type="InterPro" id="IPR033449">
    <property type="entry name" value="Rit1_N"/>
</dbReference>
<name>A0A1E3NUL5_WICAA</name>
<dbReference type="InterPro" id="IPR007306">
    <property type="entry name" value="Rit1"/>
</dbReference>
<evidence type="ECO:0000259" key="2">
    <source>
        <dbReference type="Pfam" id="PF17184"/>
    </source>
</evidence>
<dbReference type="OrthoDB" id="45256at2759"/>
<dbReference type="PANTHER" id="PTHR31811:SF0">
    <property type="entry name" value="TRNA A64-2'-O-RIBOSYLPHOSPHATE TRANSFERASE"/>
    <property type="match status" value="1"/>
</dbReference>
<dbReference type="Proteomes" id="UP000094112">
    <property type="component" value="Unassembled WGS sequence"/>
</dbReference>
<proteinExistence type="predicted"/>
<dbReference type="PIRSF" id="PIRSF007747">
    <property type="entry name" value="Ribosyl_Ptfrase"/>
    <property type="match status" value="1"/>
</dbReference>
<feature type="domain" description="Rit1 DUSP-like" evidence="1">
    <location>
        <begin position="341"/>
        <end position="438"/>
    </location>
</feature>
<dbReference type="EMBL" id="KV454215">
    <property type="protein sequence ID" value="ODQ56826.1"/>
    <property type="molecule type" value="Genomic_DNA"/>
</dbReference>
<sequence>MDKQDLELLRESFNDISKQVRKSSRSVKNRLHSILLDSQWVAQVQSAYNRPLIPNERCGLWYVPPELIKETAYFKSTDGHTSQWSFSTRRLNFHLFDIMVENQGIIIVDSTRRGKTMPDALSKTIPIWCAVLNFIMFGEQEENGNNWCFLPLQIISKNEANSIIKLIPKFAQTLIDLKIINKEQLLTKFKGKYLRPLWMYPGMSPPIEPPIFEDFIPIINCVASFRADDGSKTMNGFTYVQGAADDHELWAENLNPQLFWENVDVLRNMELSDEQLLNIIDSLKIKKIGTSSLENVVELTDELSIGKVVDNIKLADVGKFDSIVVFSPNFTIEENESMKFHHYPFACDKKGSNELRKSIPSIIPSLSGRILVLCESGSDLSVGIALVLLSTRYNLDWEKVDTQPLTTKDTIKKHLAKVLNHKKVNPSRATLQAINSYLM</sequence>
<dbReference type="GO" id="GO:0005737">
    <property type="term" value="C:cytoplasm"/>
    <property type="evidence" value="ECO:0007669"/>
    <property type="project" value="TreeGrafter"/>
</dbReference>
<dbReference type="Pfam" id="PF04179">
    <property type="entry name" value="Init_tRNA_PT"/>
    <property type="match status" value="1"/>
</dbReference>
<dbReference type="GO" id="GO:0019988">
    <property type="term" value="P:charged-tRNA amino acid modification"/>
    <property type="evidence" value="ECO:0007669"/>
    <property type="project" value="EnsemblFungi"/>
</dbReference>
<dbReference type="RefSeq" id="XP_019036033.1">
    <property type="nucleotide sequence ID" value="XM_019182461.1"/>
</dbReference>
<dbReference type="PANTHER" id="PTHR31811">
    <property type="entry name" value="TRNA A64-2'-O-RIBOSYLPHOSPHATE TRANSFERASE"/>
    <property type="match status" value="1"/>
</dbReference>
<dbReference type="GO" id="GO:0043399">
    <property type="term" value="F:tRNA adenosine(64)-2'-O-ribosylphosphate transferase activity"/>
    <property type="evidence" value="ECO:0007669"/>
    <property type="project" value="InterPro"/>
</dbReference>
<evidence type="ECO:0008006" key="5">
    <source>
        <dbReference type="Google" id="ProtNLM"/>
    </source>
</evidence>
<reference evidence="3 4" key="1">
    <citation type="journal article" date="2016" name="Proc. Natl. Acad. Sci. U.S.A.">
        <title>Comparative genomics of biotechnologically important yeasts.</title>
        <authorList>
            <person name="Riley R."/>
            <person name="Haridas S."/>
            <person name="Wolfe K.H."/>
            <person name="Lopes M.R."/>
            <person name="Hittinger C.T."/>
            <person name="Goeker M."/>
            <person name="Salamov A.A."/>
            <person name="Wisecaver J.H."/>
            <person name="Long T.M."/>
            <person name="Calvey C.H."/>
            <person name="Aerts A.L."/>
            <person name="Barry K.W."/>
            <person name="Choi C."/>
            <person name="Clum A."/>
            <person name="Coughlan A.Y."/>
            <person name="Deshpande S."/>
            <person name="Douglass A.P."/>
            <person name="Hanson S.J."/>
            <person name="Klenk H.-P."/>
            <person name="LaButti K.M."/>
            <person name="Lapidus A."/>
            <person name="Lindquist E.A."/>
            <person name="Lipzen A.M."/>
            <person name="Meier-Kolthoff J.P."/>
            <person name="Ohm R.A."/>
            <person name="Otillar R.P."/>
            <person name="Pangilinan J.L."/>
            <person name="Peng Y."/>
            <person name="Rokas A."/>
            <person name="Rosa C.A."/>
            <person name="Scheuner C."/>
            <person name="Sibirny A.A."/>
            <person name="Slot J.C."/>
            <person name="Stielow J.B."/>
            <person name="Sun H."/>
            <person name="Kurtzman C.P."/>
            <person name="Blackwell M."/>
            <person name="Grigoriev I.V."/>
            <person name="Jeffries T.W."/>
        </authorList>
    </citation>
    <scope>NUCLEOTIDE SEQUENCE [LARGE SCALE GENOMIC DNA]</scope>
    <source>
        <strain evidence="4">ATCC 58044 / CBS 1984 / NCYC 433 / NRRL Y-366-8</strain>
    </source>
</reference>
<dbReference type="AlphaFoldDB" id="A0A1E3NUL5"/>
<evidence type="ECO:0000259" key="1">
    <source>
        <dbReference type="Pfam" id="PF04179"/>
    </source>
</evidence>
<feature type="domain" description="Rit1 N-terminal" evidence="2">
    <location>
        <begin position="20"/>
        <end position="283"/>
    </location>
</feature>
<gene>
    <name evidence="3" type="ORF">WICANDRAFT_36715</name>
</gene>
<dbReference type="GeneID" id="30199707"/>
<keyword evidence="4" id="KW-1185">Reference proteome</keyword>
<dbReference type="STRING" id="683960.A0A1E3NUL5"/>
<evidence type="ECO:0000313" key="4">
    <source>
        <dbReference type="Proteomes" id="UP000094112"/>
    </source>
</evidence>
<protein>
    <recommendedName>
        <fullName evidence="5">Initiator tRNA phosphoribosyl transferase</fullName>
    </recommendedName>
</protein>
<dbReference type="Pfam" id="PF17184">
    <property type="entry name" value="Rit1_C"/>
    <property type="match status" value="1"/>
</dbReference>
<accession>A0A1E3NUL5</accession>